<evidence type="ECO:0000313" key="1">
    <source>
        <dbReference type="EMBL" id="KAK7493353.1"/>
    </source>
</evidence>
<dbReference type="Proteomes" id="UP001519460">
    <property type="component" value="Unassembled WGS sequence"/>
</dbReference>
<organism evidence="1 2">
    <name type="scientific">Batillaria attramentaria</name>
    <dbReference type="NCBI Taxonomy" id="370345"/>
    <lineage>
        <taxon>Eukaryota</taxon>
        <taxon>Metazoa</taxon>
        <taxon>Spiralia</taxon>
        <taxon>Lophotrochozoa</taxon>
        <taxon>Mollusca</taxon>
        <taxon>Gastropoda</taxon>
        <taxon>Caenogastropoda</taxon>
        <taxon>Sorbeoconcha</taxon>
        <taxon>Cerithioidea</taxon>
        <taxon>Batillariidae</taxon>
        <taxon>Batillaria</taxon>
    </lineage>
</organism>
<dbReference type="AlphaFoldDB" id="A0ABD0L2B8"/>
<reference evidence="1 2" key="1">
    <citation type="journal article" date="2023" name="Sci. Data">
        <title>Genome assembly of the Korean intertidal mud-creeper Batillaria attramentaria.</title>
        <authorList>
            <person name="Patra A.K."/>
            <person name="Ho P.T."/>
            <person name="Jun S."/>
            <person name="Lee S.J."/>
            <person name="Kim Y."/>
            <person name="Won Y.J."/>
        </authorList>
    </citation>
    <scope>NUCLEOTIDE SEQUENCE [LARGE SCALE GENOMIC DNA]</scope>
    <source>
        <strain evidence="1">Wonlab-2016</strain>
    </source>
</reference>
<accession>A0ABD0L2B8</accession>
<dbReference type="EMBL" id="JACVVK020000094">
    <property type="protein sequence ID" value="KAK7493353.1"/>
    <property type="molecule type" value="Genomic_DNA"/>
</dbReference>
<name>A0ABD0L2B8_9CAEN</name>
<dbReference type="PROSITE" id="PS51257">
    <property type="entry name" value="PROKAR_LIPOPROTEIN"/>
    <property type="match status" value="1"/>
</dbReference>
<gene>
    <name evidence="1" type="ORF">BaRGS_00015479</name>
</gene>
<evidence type="ECO:0000313" key="2">
    <source>
        <dbReference type="Proteomes" id="UP001519460"/>
    </source>
</evidence>
<protein>
    <submittedName>
        <fullName evidence="1">Uncharacterized protein</fullName>
    </submittedName>
</protein>
<keyword evidence="2" id="KW-1185">Reference proteome</keyword>
<proteinExistence type="predicted"/>
<comment type="caution">
    <text evidence="1">The sequence shown here is derived from an EMBL/GenBank/DDBJ whole genome shotgun (WGS) entry which is preliminary data.</text>
</comment>
<sequence length="133" mass="14610">MRQQLQSIAQSLGLAACTLVRSQIYGTPDQVSRGCEHNIKRAYAAIEWPARVTSLFHPPLPASFTSHNLGAMARPGSAGDGLHKRLFLFYAVMTRNVNRRCCQVVRHRVGGGRLKALSRAVIRPGECRLTGAQ</sequence>